<evidence type="ECO:0000259" key="1">
    <source>
        <dbReference type="Pfam" id="PF12110"/>
    </source>
</evidence>
<reference evidence="2 3" key="1">
    <citation type="journal article" date="2016" name="Proc. Natl. Acad. Sci. U.S.A.">
        <title>Comparative genomics of biotechnologically important yeasts.</title>
        <authorList>
            <person name="Riley R."/>
            <person name="Haridas S."/>
            <person name="Wolfe K.H."/>
            <person name="Lopes M.R."/>
            <person name="Hittinger C.T."/>
            <person name="Goeker M."/>
            <person name="Salamov A.A."/>
            <person name="Wisecaver J.H."/>
            <person name="Long T.M."/>
            <person name="Calvey C.H."/>
            <person name="Aerts A.L."/>
            <person name="Barry K.W."/>
            <person name="Choi C."/>
            <person name="Clum A."/>
            <person name="Coughlan A.Y."/>
            <person name="Deshpande S."/>
            <person name="Douglass A.P."/>
            <person name="Hanson S.J."/>
            <person name="Klenk H.-P."/>
            <person name="LaButti K.M."/>
            <person name="Lapidus A."/>
            <person name="Lindquist E.A."/>
            <person name="Lipzen A.M."/>
            <person name="Meier-Kolthoff J.P."/>
            <person name="Ohm R.A."/>
            <person name="Otillar R.P."/>
            <person name="Pangilinan J.L."/>
            <person name="Peng Y."/>
            <person name="Rokas A."/>
            <person name="Rosa C.A."/>
            <person name="Scheuner C."/>
            <person name="Sibirny A.A."/>
            <person name="Slot J.C."/>
            <person name="Stielow J.B."/>
            <person name="Sun H."/>
            <person name="Kurtzman C.P."/>
            <person name="Blackwell M."/>
            <person name="Grigoriev I.V."/>
            <person name="Jeffries T.W."/>
        </authorList>
    </citation>
    <scope>NUCLEOTIDE SEQUENCE [LARGE SCALE GENOMIC DNA]</scope>
    <source>
        <strain evidence="2 3">DSM 6958</strain>
    </source>
</reference>
<feature type="domain" description="Nuclear pore complex protein NUP96 C-terminal" evidence="1">
    <location>
        <begin position="2"/>
        <end position="257"/>
    </location>
</feature>
<dbReference type="Proteomes" id="UP000095009">
    <property type="component" value="Unassembled WGS sequence"/>
</dbReference>
<dbReference type="EMBL" id="KV454414">
    <property type="protein sequence ID" value="ODQ63722.1"/>
    <property type="molecule type" value="Genomic_DNA"/>
</dbReference>
<proteinExistence type="predicted"/>
<gene>
    <name evidence="2" type="ORF">NADFUDRAFT_71917</name>
</gene>
<name>A0A1E3PFJ3_9ASCO</name>
<organism evidence="2 3">
    <name type="scientific">Nadsonia fulvescens var. elongata DSM 6958</name>
    <dbReference type="NCBI Taxonomy" id="857566"/>
    <lineage>
        <taxon>Eukaryota</taxon>
        <taxon>Fungi</taxon>
        <taxon>Dikarya</taxon>
        <taxon>Ascomycota</taxon>
        <taxon>Saccharomycotina</taxon>
        <taxon>Dipodascomycetes</taxon>
        <taxon>Dipodascales</taxon>
        <taxon>Dipodascales incertae sedis</taxon>
        <taxon>Nadsonia</taxon>
    </lineage>
</organism>
<dbReference type="InterPro" id="IPR021967">
    <property type="entry name" value="Nup98_C"/>
</dbReference>
<dbReference type="AlphaFoldDB" id="A0A1E3PFJ3"/>
<dbReference type="Pfam" id="PF12110">
    <property type="entry name" value="Nup96"/>
    <property type="match status" value="1"/>
</dbReference>
<keyword evidence="3" id="KW-1185">Reference proteome</keyword>
<sequence>MLASTSSNPHLAVLITLLGSDDPTIKYAANAQLKDWTSQGLNKIPLEIVKIYELLAGNTNRSTAVSSVHITQGLSWEQCFGLQLWYGSDWRNSLDDAVAMYSAAFEDIETGVCPPTRGSKDLYDINFRLLSLYHHTNDNKLLVAAMNARESSAAISALDARIAYYLHLILSTQFTGDKDSSFMQLGPQLADEYILQLQSSGLWRESVVIALGLDDSQRAYQHISQLVALHISEDDFKSLSFQRLCLPPRLLAQARALACRYTGDRIGETLGLLDTQDFTEAHKTILSTVAPAAVIADDYDLVQLGELLAAFDSPTRRDLGQAWITGGGIYADYTTLIHALRDSNDTHNGIDRDGCNSKAALFDKVEPVLTRLTMALPAYNDRVSQTTVSRNAEVSFSSLKVAASIVNQVVIDQILALAPPASKLHDQLVQLSPGLDHGITKTKGVASVYLRRQQF</sequence>
<protein>
    <recommendedName>
        <fullName evidence="1">Nuclear pore complex protein NUP96 C-terminal domain-containing protein</fullName>
    </recommendedName>
</protein>
<evidence type="ECO:0000313" key="3">
    <source>
        <dbReference type="Proteomes" id="UP000095009"/>
    </source>
</evidence>
<evidence type="ECO:0000313" key="2">
    <source>
        <dbReference type="EMBL" id="ODQ63722.1"/>
    </source>
</evidence>
<dbReference type="Gene3D" id="1.25.40.690">
    <property type="match status" value="1"/>
</dbReference>
<dbReference type="OrthoDB" id="3797628at2759"/>
<dbReference type="STRING" id="857566.A0A1E3PFJ3"/>
<accession>A0A1E3PFJ3</accession>